<keyword evidence="6" id="KW-1185">Reference proteome</keyword>
<dbReference type="PROSITE" id="PS50297">
    <property type="entry name" value="ANK_REP_REGION"/>
    <property type="match status" value="2"/>
</dbReference>
<dbReference type="InterPro" id="IPR033926">
    <property type="entry name" value="IPT_NFkappaB"/>
</dbReference>
<dbReference type="SMART" id="SM00248">
    <property type="entry name" value="ANK"/>
    <property type="match status" value="6"/>
</dbReference>
<dbReference type="Pfam" id="PF16179">
    <property type="entry name" value="RHD_dimer"/>
    <property type="match status" value="1"/>
</dbReference>
<evidence type="ECO:0000313" key="6">
    <source>
        <dbReference type="Proteomes" id="UP000069940"/>
    </source>
</evidence>
<dbReference type="Gene3D" id="1.10.533.10">
    <property type="entry name" value="Death Domain, Fas"/>
    <property type="match status" value="1"/>
</dbReference>
<dbReference type="EnsemblMetazoa" id="AALFPA23_004958.R6206">
    <property type="protein sequence ID" value="AALFPA23_004958.P6206"/>
    <property type="gene ID" value="AALFPA23_004958"/>
</dbReference>
<dbReference type="SUPFAM" id="SSF48403">
    <property type="entry name" value="Ankyrin repeat"/>
    <property type="match status" value="1"/>
</dbReference>
<dbReference type="Gene3D" id="2.60.40.340">
    <property type="entry name" value="Rel homology domain (RHD), DNA-binding domain"/>
    <property type="match status" value="1"/>
</dbReference>
<protein>
    <recommendedName>
        <fullName evidence="4">RHD domain-containing protein</fullName>
    </recommendedName>
</protein>
<dbReference type="SUPFAM" id="SSF47986">
    <property type="entry name" value="DEATH domain"/>
    <property type="match status" value="1"/>
</dbReference>
<evidence type="ECO:0000256" key="2">
    <source>
        <dbReference type="SAM" id="Coils"/>
    </source>
</evidence>
<evidence type="ECO:0000256" key="3">
    <source>
        <dbReference type="SAM" id="MobiDB-lite"/>
    </source>
</evidence>
<evidence type="ECO:0000259" key="4">
    <source>
        <dbReference type="PROSITE" id="PS50254"/>
    </source>
</evidence>
<dbReference type="RefSeq" id="XP_062709295.1">
    <property type="nucleotide sequence ID" value="XM_062853311.1"/>
</dbReference>
<dbReference type="RefSeq" id="XP_062709294.1">
    <property type="nucleotide sequence ID" value="XM_062853310.1"/>
</dbReference>
<organism evidence="5 6">
    <name type="scientific">Aedes albopictus</name>
    <name type="common">Asian tiger mosquito</name>
    <name type="synonym">Stegomyia albopicta</name>
    <dbReference type="NCBI Taxonomy" id="7160"/>
    <lineage>
        <taxon>Eukaryota</taxon>
        <taxon>Metazoa</taxon>
        <taxon>Ecdysozoa</taxon>
        <taxon>Arthropoda</taxon>
        <taxon>Hexapoda</taxon>
        <taxon>Insecta</taxon>
        <taxon>Pterygota</taxon>
        <taxon>Neoptera</taxon>
        <taxon>Endopterygota</taxon>
        <taxon>Diptera</taxon>
        <taxon>Nematocera</taxon>
        <taxon>Culicoidea</taxon>
        <taxon>Culicidae</taxon>
        <taxon>Culicinae</taxon>
        <taxon>Aedini</taxon>
        <taxon>Aedes</taxon>
        <taxon>Stegomyia</taxon>
    </lineage>
</organism>
<dbReference type="Pfam" id="PF00023">
    <property type="entry name" value="Ank"/>
    <property type="match status" value="1"/>
</dbReference>
<dbReference type="CDD" id="cd07884">
    <property type="entry name" value="RHD-n_Relish"/>
    <property type="match status" value="1"/>
</dbReference>
<dbReference type="EnsemblMetazoa" id="AALFPA23_004958.R6208">
    <property type="protein sequence ID" value="AALFPA23_004958.P6208"/>
    <property type="gene ID" value="AALFPA23_004958"/>
</dbReference>
<dbReference type="InterPro" id="IPR036770">
    <property type="entry name" value="Ankyrin_rpt-contain_sf"/>
</dbReference>
<feature type="repeat" description="ANK" evidence="1">
    <location>
        <begin position="681"/>
        <end position="713"/>
    </location>
</feature>
<feature type="coiled-coil region" evidence="2">
    <location>
        <begin position="550"/>
        <end position="607"/>
    </location>
</feature>
<dbReference type="SUPFAM" id="SSF49417">
    <property type="entry name" value="p53-like transcription factors"/>
    <property type="match status" value="1"/>
</dbReference>
<keyword evidence="2" id="KW-0175">Coiled coil</keyword>
<feature type="domain" description="RHD" evidence="4">
    <location>
        <begin position="150"/>
        <end position="344"/>
    </location>
</feature>
<feature type="region of interest" description="Disordered" evidence="3">
    <location>
        <begin position="64"/>
        <end position="104"/>
    </location>
</feature>
<dbReference type="InterPro" id="IPR013783">
    <property type="entry name" value="Ig-like_fold"/>
</dbReference>
<keyword evidence="1" id="KW-0040">ANK repeat</keyword>
<dbReference type="CDD" id="cd08310">
    <property type="entry name" value="Death_NFkB-like"/>
    <property type="match status" value="1"/>
</dbReference>
<reference evidence="6" key="1">
    <citation type="journal article" date="2015" name="Proc. Natl. Acad. Sci. U.S.A.">
        <title>Genome sequence of the Asian Tiger mosquito, Aedes albopictus, reveals insights into its biology, genetics, and evolution.</title>
        <authorList>
            <person name="Chen X.G."/>
            <person name="Jiang X."/>
            <person name="Gu J."/>
            <person name="Xu M."/>
            <person name="Wu Y."/>
            <person name="Deng Y."/>
            <person name="Zhang C."/>
            <person name="Bonizzoni M."/>
            <person name="Dermauw W."/>
            <person name="Vontas J."/>
            <person name="Armbruster P."/>
            <person name="Huang X."/>
            <person name="Yang Y."/>
            <person name="Zhang H."/>
            <person name="He W."/>
            <person name="Peng H."/>
            <person name="Liu Y."/>
            <person name="Wu K."/>
            <person name="Chen J."/>
            <person name="Lirakis M."/>
            <person name="Topalis P."/>
            <person name="Van Leeuwen T."/>
            <person name="Hall A.B."/>
            <person name="Jiang X."/>
            <person name="Thorpe C."/>
            <person name="Mueller R.L."/>
            <person name="Sun C."/>
            <person name="Waterhouse R.M."/>
            <person name="Yan G."/>
            <person name="Tu Z.J."/>
            <person name="Fang X."/>
            <person name="James A.A."/>
        </authorList>
    </citation>
    <scope>NUCLEOTIDE SEQUENCE [LARGE SCALE GENOMIC DNA]</scope>
    <source>
        <strain evidence="6">Foshan</strain>
    </source>
</reference>
<dbReference type="InterPro" id="IPR000451">
    <property type="entry name" value="NFkB/Dor"/>
</dbReference>
<name>A0ABM1Y227_AEDAL</name>
<feature type="compositionally biased region" description="Acidic residues" evidence="3">
    <location>
        <begin position="860"/>
        <end position="871"/>
    </location>
</feature>
<dbReference type="SUPFAM" id="SSF81296">
    <property type="entry name" value="E set domains"/>
    <property type="match status" value="1"/>
</dbReference>
<evidence type="ECO:0000256" key="1">
    <source>
        <dbReference type="PROSITE-ProRule" id="PRU00023"/>
    </source>
</evidence>
<dbReference type="PANTHER" id="PTHR24169">
    <property type="entry name" value="NUCLEAR FACTOR NF-KAPPA-B PROTEIN"/>
    <property type="match status" value="1"/>
</dbReference>
<dbReference type="Gene3D" id="2.60.40.10">
    <property type="entry name" value="Immunoglobulins"/>
    <property type="match status" value="1"/>
</dbReference>
<dbReference type="Pfam" id="PF00554">
    <property type="entry name" value="RHD_DNA_bind"/>
    <property type="match status" value="1"/>
</dbReference>
<evidence type="ECO:0000313" key="5">
    <source>
        <dbReference type="EnsemblMetazoa" id="AALFPA23_004958.P6206"/>
    </source>
</evidence>
<dbReference type="Gene3D" id="1.25.40.20">
    <property type="entry name" value="Ankyrin repeat-containing domain"/>
    <property type="match status" value="1"/>
</dbReference>
<dbReference type="Proteomes" id="UP000069940">
    <property type="component" value="Unassembled WGS sequence"/>
</dbReference>
<feature type="region of interest" description="Disordered" evidence="3">
    <location>
        <begin position="858"/>
        <end position="884"/>
    </location>
</feature>
<feature type="compositionally biased region" description="Low complexity" evidence="3">
    <location>
        <begin position="64"/>
        <end position="97"/>
    </location>
</feature>
<dbReference type="InterPro" id="IPR011539">
    <property type="entry name" value="RHD_DNA_bind_dom"/>
</dbReference>
<dbReference type="PROSITE" id="PS50088">
    <property type="entry name" value="ANK_REPEAT"/>
    <property type="match status" value="2"/>
</dbReference>
<dbReference type="Pfam" id="PF12796">
    <property type="entry name" value="Ank_2"/>
    <property type="match status" value="1"/>
</dbReference>
<sequence length="1018" mass="115024">MSDGGIEAHIPQNRHERRAVQCFIAESHLGKATLCDAVEEQHQHHQLQQLSSSPTYSVLSMESASPASSSSASPAADTSKYYASNSPSSVSNMSPKSTASDTSSFNMQNLNISTSYQQYYAEGHPQTMTGEEGQLQTFTYNDPTHPHVELSVPHLVIIEQPVDKFRFRYQSEMHGTHGSLMGVHTEKSKKTFPAVQLRGFQGEAKIRCSLFQVDPNRRAAHSHNLVIKSGEIDLNDPHDIDVNAECKYVAMFQGMGIIHTAKKNIAEELSKKMKKQRAVEMNRELSLREEYQLQKEAAEMAKTMNLNQVCLCFQAFQVDAATGRWTQLCEPVYSNPINNMKSALTGELKICRLSATVGNVEGGEEVFMFVEKVCKNNIKIRFYEVDDTDQEIWQDWGSFSEADVHHQYAIAFKTPAYHNKDITEPVEVLMQLYRPRDKCQSEPVPFKFKPRFNISRKRPRVSSGFLSNEIPTVVPNEPGSSRLPSFHHPFPMIPPMQAPIPEASSNSSGSHTISKEYNKSGIIQDILDSHIPTTLAGDISFSSNDFKEFVNCNSEDLQKLIREIGEAQEETKLETDAVSVGHVDEAAAQFERTLEQYLEQNRHAKDVEILKKILAIIRLLFRKNYDQCRELISALWMSANKLKANCLHMAIERRNVIIACRLVELLQDYQLLDMLDLFNERNETALHLAVSANLVEVVDILLLTGSRISYCDSRGNSALHRAVYENALDSLNVLLGHCKRNGFRLDSTNDDGFTALHLAVMCKNLKATKVLLDRGASYVLRDLKHGHNILHIAVESDSLDMVNFILEGLDKTLADEPNNAGYTPLQLANARNLANANNKLIVRELLRYNPGGVLEKEHLTEEEDEDQEQEETFPPTTNSESQPETVLESMNVSCNRVEVIRLLEDYAPPSDEPKLTPLENVPYNSTLEDGSVYLFDEECLSHLCGLLNRKNLWREVGSLLDFNSFFPIWETSVNPAGMMLNYFEMQKVKLELLIDVLQALDQKEAIHYIDEMICRQMK</sequence>
<proteinExistence type="predicted"/>
<dbReference type="InterPro" id="IPR014756">
    <property type="entry name" value="Ig_E-set"/>
</dbReference>
<dbReference type="InterPro" id="IPR037059">
    <property type="entry name" value="RHD_DNA_bind_dom_sf"/>
</dbReference>
<dbReference type="InterPro" id="IPR008967">
    <property type="entry name" value="p53-like_TF_DNA-bd_sf"/>
</dbReference>
<feature type="compositionally biased region" description="Polar residues" evidence="3">
    <location>
        <begin position="874"/>
        <end position="884"/>
    </location>
</feature>
<dbReference type="PANTHER" id="PTHR24169:SF28">
    <property type="entry name" value="NUCLEAR FACTOR NF-KAPPA-B P110 SUBUNIT"/>
    <property type="match status" value="1"/>
</dbReference>
<dbReference type="InterPro" id="IPR011029">
    <property type="entry name" value="DEATH-like_dom_sf"/>
</dbReference>
<dbReference type="PROSITE" id="PS50254">
    <property type="entry name" value="REL_2"/>
    <property type="match status" value="1"/>
</dbReference>
<dbReference type="InterPro" id="IPR032397">
    <property type="entry name" value="RHD_dimer"/>
</dbReference>
<reference evidence="5" key="2">
    <citation type="submission" date="2025-05" db="UniProtKB">
        <authorList>
            <consortium name="EnsemblMetazoa"/>
        </authorList>
    </citation>
    <scope>IDENTIFICATION</scope>
    <source>
        <strain evidence="5">Foshan</strain>
    </source>
</reference>
<dbReference type="InterPro" id="IPR002909">
    <property type="entry name" value="IPT_dom"/>
</dbReference>
<accession>A0ABM1Y227</accession>
<dbReference type="InterPro" id="IPR002110">
    <property type="entry name" value="Ankyrin_rpt"/>
</dbReference>
<dbReference type="CDD" id="cd01177">
    <property type="entry name" value="IPT_NFkappaB"/>
    <property type="match status" value="1"/>
</dbReference>
<dbReference type="PRINTS" id="PR00057">
    <property type="entry name" value="NFKBTNSCPFCT"/>
</dbReference>
<feature type="repeat" description="ANK" evidence="1">
    <location>
        <begin position="751"/>
        <end position="783"/>
    </location>
</feature>
<dbReference type="GeneID" id="109407961"/>
<dbReference type="SMART" id="SM00429">
    <property type="entry name" value="IPT"/>
    <property type="match status" value="1"/>
</dbReference>